<comment type="caution">
    <text evidence="1">The sequence shown here is derived from an EMBL/GenBank/DDBJ whole genome shotgun (WGS) entry which is preliminary data.</text>
</comment>
<dbReference type="InterPro" id="IPR020846">
    <property type="entry name" value="MFS_dom"/>
</dbReference>
<dbReference type="CDD" id="cd06173">
    <property type="entry name" value="MFS_MefA_like"/>
    <property type="match status" value="1"/>
</dbReference>
<organism evidence="1 2">
    <name type="scientific">Streptacidiphilus alkalitolerans</name>
    <dbReference type="NCBI Taxonomy" id="3342712"/>
    <lineage>
        <taxon>Bacteria</taxon>
        <taxon>Bacillati</taxon>
        <taxon>Actinomycetota</taxon>
        <taxon>Actinomycetes</taxon>
        <taxon>Kitasatosporales</taxon>
        <taxon>Streptomycetaceae</taxon>
        <taxon>Streptacidiphilus</taxon>
    </lineage>
</organism>
<dbReference type="PROSITE" id="PS50850">
    <property type="entry name" value="MFS"/>
    <property type="match status" value="1"/>
</dbReference>
<proteinExistence type="predicted"/>
<dbReference type="PANTHER" id="PTHR23513:SF9">
    <property type="entry name" value="ENTEROBACTIN EXPORTER ENTS"/>
    <property type="match status" value="1"/>
</dbReference>
<evidence type="ECO:0000313" key="2">
    <source>
        <dbReference type="Proteomes" id="UP001592582"/>
    </source>
</evidence>
<dbReference type="PANTHER" id="PTHR23513">
    <property type="entry name" value="INTEGRAL MEMBRANE EFFLUX PROTEIN-RELATED"/>
    <property type="match status" value="1"/>
</dbReference>
<dbReference type="Pfam" id="PF07690">
    <property type="entry name" value="MFS_1"/>
    <property type="match status" value="1"/>
</dbReference>
<dbReference type="InterPro" id="IPR011701">
    <property type="entry name" value="MFS"/>
</dbReference>
<name>A0ABV6V967_9ACTN</name>
<sequence>MSEPVEAPRPDVPLIRNAAFQLLWVSRFVAGIGKEAADVAYPLLILATTGSAALAGAVGATEIAVAGLVAIIGGNLADRVDRRTLLLICDAARVIMLALFGTLVATHHADDPVVFAVVVGAGFFLGISDPPAVAAIKHLVPASQLTRATTQSQIRPLGATVVGSPLGSSLFGVASALPFLATALSFVVSSALLLFIKKPMQAVRTVHGRPRGTGEGLRFLVRQPVLLSWMIWIMGSNMAFNHVGAFLALIATARERHASGSEIGLMLGIAGSGGLIGAALATWAIRRLAPSAIFMIAAWSGPVAAVLLTFVPGTVSLGVILAAVFVRGPAVNALFFAYIAVLVPDRLQGQVIGAVTAVAYIAQPVGILGVGAIFDAGGPRWVFAVIGVVSALAALPTLGRHIRRLPAPDDLAEGPAPA</sequence>
<accession>A0ABV6V967</accession>
<keyword evidence="2" id="KW-1185">Reference proteome</keyword>
<dbReference type="Gene3D" id="1.20.1250.20">
    <property type="entry name" value="MFS general substrate transporter like domains"/>
    <property type="match status" value="1"/>
</dbReference>
<dbReference type="Proteomes" id="UP001592582">
    <property type="component" value="Unassembled WGS sequence"/>
</dbReference>
<reference evidence="1 2" key="1">
    <citation type="submission" date="2024-09" db="EMBL/GenBank/DDBJ databases">
        <authorList>
            <person name="Lee S.D."/>
        </authorList>
    </citation>
    <scope>NUCLEOTIDE SEQUENCE [LARGE SCALE GENOMIC DNA]</scope>
    <source>
        <strain evidence="1 2">N1-1</strain>
    </source>
</reference>
<dbReference type="SUPFAM" id="SSF103473">
    <property type="entry name" value="MFS general substrate transporter"/>
    <property type="match status" value="1"/>
</dbReference>
<gene>
    <name evidence="1" type="ORF">ACEZDG_13425</name>
</gene>
<dbReference type="EMBL" id="JBHEZX010000005">
    <property type="protein sequence ID" value="MFC1410268.1"/>
    <property type="molecule type" value="Genomic_DNA"/>
</dbReference>
<dbReference type="InterPro" id="IPR036259">
    <property type="entry name" value="MFS_trans_sf"/>
</dbReference>
<protein>
    <submittedName>
        <fullName evidence="1">MFS transporter</fullName>
    </submittedName>
</protein>
<evidence type="ECO:0000313" key="1">
    <source>
        <dbReference type="EMBL" id="MFC1410268.1"/>
    </source>
</evidence>